<evidence type="ECO:0000259" key="2">
    <source>
        <dbReference type="Pfam" id="PF12081"/>
    </source>
</evidence>
<gene>
    <name evidence="5" type="ORF">BST97_14025</name>
</gene>
<evidence type="ECO:0000259" key="1">
    <source>
        <dbReference type="Pfam" id="PF12080"/>
    </source>
</evidence>
<dbReference type="InterPro" id="IPR019859">
    <property type="entry name" value="Motility-assoc_prot_GldM"/>
</dbReference>
<organism evidence="5 6">
    <name type="scientific">Nonlabens spongiae</name>
    <dbReference type="NCBI Taxonomy" id="331648"/>
    <lineage>
        <taxon>Bacteria</taxon>
        <taxon>Pseudomonadati</taxon>
        <taxon>Bacteroidota</taxon>
        <taxon>Flavobacteriia</taxon>
        <taxon>Flavobacteriales</taxon>
        <taxon>Flavobacteriaceae</taxon>
        <taxon>Nonlabens</taxon>
    </lineage>
</organism>
<feature type="domain" description="Gliding motility-associated protein GldM N-terminal" evidence="2">
    <location>
        <begin position="30"/>
        <end position="216"/>
    </location>
</feature>
<dbReference type="Pfam" id="PF12081">
    <property type="entry name" value="GldM_1st"/>
    <property type="match status" value="1"/>
</dbReference>
<evidence type="ECO:0000313" key="5">
    <source>
        <dbReference type="EMBL" id="ARN79016.1"/>
    </source>
</evidence>
<keyword evidence="6" id="KW-1185">Reference proteome</keyword>
<proteinExistence type="predicted"/>
<name>A0A1W6MNC4_9FLAO</name>
<dbReference type="InterPro" id="IPR022719">
    <property type="entry name" value="Motility-assoc_prot_GldM_C"/>
</dbReference>
<dbReference type="AlphaFoldDB" id="A0A1W6MNC4"/>
<protein>
    <submittedName>
        <fullName evidence="5">Gliding motility protein GldM</fullName>
    </submittedName>
</protein>
<dbReference type="STRING" id="331648.BST97_14025"/>
<evidence type="ECO:0000313" key="6">
    <source>
        <dbReference type="Proteomes" id="UP000193431"/>
    </source>
</evidence>
<dbReference type="Proteomes" id="UP000193431">
    <property type="component" value="Chromosome"/>
</dbReference>
<feature type="domain" description="Gliding motility-associated protein GldM C-terminal" evidence="1">
    <location>
        <begin position="409"/>
        <end position="510"/>
    </location>
</feature>
<dbReference type="EMBL" id="CP019344">
    <property type="protein sequence ID" value="ARN79016.1"/>
    <property type="molecule type" value="Genomic_DNA"/>
</dbReference>
<feature type="domain" description="Gliding motility-associated protein GldM second immunoglobulin-like" evidence="4">
    <location>
        <begin position="327"/>
        <end position="406"/>
    </location>
</feature>
<dbReference type="RefSeq" id="WP_085767818.1">
    <property type="nucleotide sequence ID" value="NZ_CP019344.1"/>
</dbReference>
<dbReference type="InterPro" id="IPR022720">
    <property type="entry name" value="Motility-assoc_prot_GldM_N"/>
</dbReference>
<feature type="domain" description="Gliding motility-associated protein GldM first immunoglobulin-like" evidence="3">
    <location>
        <begin position="220"/>
        <end position="322"/>
    </location>
</feature>
<reference evidence="5 6" key="1">
    <citation type="submission" date="2016-11" db="EMBL/GenBank/DDBJ databases">
        <title>Trade-off between light-utilization and light-protection in marine flavobacteria.</title>
        <authorList>
            <person name="Kumagai Y."/>
        </authorList>
    </citation>
    <scope>NUCLEOTIDE SEQUENCE [LARGE SCALE GENOMIC DNA]</scope>
    <source>
        <strain evidence="5 6">JCM 13191</strain>
    </source>
</reference>
<evidence type="ECO:0000259" key="3">
    <source>
        <dbReference type="Pfam" id="PF21601"/>
    </source>
</evidence>
<evidence type="ECO:0000259" key="4">
    <source>
        <dbReference type="Pfam" id="PF21602"/>
    </source>
</evidence>
<accession>A0A1W6MNC4</accession>
<dbReference type="Pfam" id="PF21602">
    <property type="entry name" value="GldM_3rd"/>
    <property type="match status" value="1"/>
</dbReference>
<dbReference type="Pfam" id="PF21601">
    <property type="entry name" value="GldM_2nd"/>
    <property type="match status" value="1"/>
</dbReference>
<dbReference type="NCBIfam" id="TIGR03517">
    <property type="entry name" value="GldM_gliding"/>
    <property type="match status" value="1"/>
</dbReference>
<sequence length="512" mass="56218">MAGGDSPRQRMINLMYLVFIAMLALNMSKEVLNAFGLLNVNIEESNEAATVKNQNAMAGLAQLASEQPAKYKPLQQKAEQVDKISKDYYAYLDGIKSELEGTVEDPEDYAVMDKGDYLDQEFFRGDGYTDRGQEFLNRMTSYRDNMLSVVGNNTALKNELNEKFTPAPEEDRDGNEVEYLKYHYQGFPLIASVAKITLLQSQVKNTETEVLSDLLQGQMEKEVSMDNYTTLMEQPKSAYFNGEKFDGEIVLGRKDATLKPNRVELKLDGRALSENQYSIEAGRIKLDVGAGNPGEHEITGALYFEEGGEEKEVVVNQSFATIPKPDSATISADKMNVVYQAVDNPMTISFAGIPDNNVTASAPGLNKVSGNKYTVKPRGGKELVINVTGKLPDGGTVTDSKSFRIKSLPRPTGMVSGQYENVKKTRSSLGISTISAEFLDFDFNLKPQVTSFLFQVPGKPSITVNGNKLDARAKGLLAQARRGDLVQIANIKAIVPGVNIKSTSSVTIEITD</sequence>
<dbReference type="InterPro" id="IPR048406">
    <property type="entry name" value="GldM_Ig-like-2"/>
</dbReference>
<dbReference type="InterPro" id="IPR048405">
    <property type="entry name" value="GldM_Ig-like-1"/>
</dbReference>
<dbReference type="Pfam" id="PF12080">
    <property type="entry name" value="GldM_4th"/>
    <property type="match status" value="1"/>
</dbReference>
<dbReference type="OrthoDB" id="1490890at2"/>